<dbReference type="CDD" id="cd01647">
    <property type="entry name" value="RT_LTR"/>
    <property type="match status" value="1"/>
</dbReference>
<keyword evidence="2" id="KW-0808">Transferase</keyword>
<dbReference type="InterPro" id="IPR036875">
    <property type="entry name" value="Znf_CCHC_sf"/>
</dbReference>
<evidence type="ECO:0000256" key="5">
    <source>
        <dbReference type="ARBA" id="ARBA00022759"/>
    </source>
</evidence>
<dbReference type="InterPro" id="IPR041373">
    <property type="entry name" value="RT_RNaseH"/>
</dbReference>
<dbReference type="EC" id="2.7.7.49" evidence="1"/>
<dbReference type="InterPro" id="IPR043502">
    <property type="entry name" value="DNA/RNA_pol_sf"/>
</dbReference>
<dbReference type="InterPro" id="IPR050951">
    <property type="entry name" value="Retrovirus_Pol_polyprotein"/>
</dbReference>
<keyword evidence="4" id="KW-0540">Nuclease</keyword>
<dbReference type="PANTHER" id="PTHR37984">
    <property type="entry name" value="PROTEIN CBG26694"/>
    <property type="match status" value="1"/>
</dbReference>
<dbReference type="GO" id="GO:0042575">
    <property type="term" value="C:DNA polymerase complex"/>
    <property type="evidence" value="ECO:0007669"/>
    <property type="project" value="UniProtKB-ARBA"/>
</dbReference>
<dbReference type="FunFam" id="3.30.70.270:FF:000026">
    <property type="entry name" value="Transposon Ty3-G Gag-Pol polyprotein"/>
    <property type="match status" value="1"/>
</dbReference>
<dbReference type="InterPro" id="IPR001584">
    <property type="entry name" value="Integrase_cat-core"/>
</dbReference>
<dbReference type="Gene3D" id="2.40.70.10">
    <property type="entry name" value="Acid Proteases"/>
    <property type="match status" value="1"/>
</dbReference>
<dbReference type="FunFam" id="1.10.340.70:FF:000003">
    <property type="entry name" value="Protein CBG25708"/>
    <property type="match status" value="1"/>
</dbReference>
<feature type="compositionally biased region" description="Low complexity" evidence="8">
    <location>
        <begin position="1372"/>
        <end position="1383"/>
    </location>
</feature>
<evidence type="ECO:0000256" key="4">
    <source>
        <dbReference type="ARBA" id="ARBA00022722"/>
    </source>
</evidence>
<dbReference type="Pfam" id="PF17921">
    <property type="entry name" value="Integrase_H2C2"/>
    <property type="match status" value="1"/>
</dbReference>
<dbReference type="SUPFAM" id="SSF50630">
    <property type="entry name" value="Acid proteases"/>
    <property type="match status" value="1"/>
</dbReference>
<feature type="region of interest" description="Disordered" evidence="8">
    <location>
        <begin position="1322"/>
        <end position="1343"/>
    </location>
</feature>
<reference evidence="11 12" key="1">
    <citation type="submission" date="2024-06" db="EMBL/GenBank/DDBJ databases">
        <title>A chromosome-level genome assembly of beet webworm, Loxostege sticticalis.</title>
        <authorList>
            <person name="Zhang Y."/>
        </authorList>
    </citation>
    <scope>NUCLEOTIDE SEQUENCE [LARGE SCALE GENOMIC DNA]</scope>
    <source>
        <strain evidence="11">AQ028</strain>
        <tissue evidence="11">Male pupae</tissue>
    </source>
</reference>
<evidence type="ECO:0000256" key="2">
    <source>
        <dbReference type="ARBA" id="ARBA00022679"/>
    </source>
</evidence>
<evidence type="ECO:0000256" key="6">
    <source>
        <dbReference type="ARBA" id="ARBA00022801"/>
    </source>
</evidence>
<feature type="domain" description="Reverse transcriptase" evidence="9">
    <location>
        <begin position="504"/>
        <end position="682"/>
    </location>
</feature>
<dbReference type="InterPro" id="IPR043128">
    <property type="entry name" value="Rev_trsase/Diguanyl_cyclase"/>
</dbReference>
<evidence type="ECO:0000256" key="3">
    <source>
        <dbReference type="ARBA" id="ARBA00022695"/>
    </source>
</evidence>
<dbReference type="GO" id="GO:0003964">
    <property type="term" value="F:RNA-directed DNA polymerase activity"/>
    <property type="evidence" value="ECO:0007669"/>
    <property type="project" value="UniProtKB-KW"/>
</dbReference>
<dbReference type="EMBL" id="JBEDNZ010000004">
    <property type="protein sequence ID" value="KAL0848770.1"/>
    <property type="molecule type" value="Genomic_DNA"/>
</dbReference>
<feature type="region of interest" description="Disordered" evidence="8">
    <location>
        <begin position="1372"/>
        <end position="1417"/>
    </location>
</feature>
<dbReference type="SUPFAM" id="SSF57756">
    <property type="entry name" value="Retrovirus zinc finger-like domains"/>
    <property type="match status" value="1"/>
</dbReference>
<dbReference type="InterPro" id="IPR001878">
    <property type="entry name" value="Znf_CCHC"/>
</dbReference>
<dbReference type="InterPro" id="IPR021109">
    <property type="entry name" value="Peptidase_aspartic_dom_sf"/>
</dbReference>
<feature type="compositionally biased region" description="Basic and acidic residues" evidence="8">
    <location>
        <begin position="1384"/>
        <end position="1400"/>
    </location>
</feature>
<keyword evidence="3" id="KW-0548">Nucleotidyltransferase</keyword>
<keyword evidence="6" id="KW-0378">Hydrolase</keyword>
<name>A0ABD0THL2_LOXSC</name>
<feature type="domain" description="Integrase catalytic" evidence="10">
    <location>
        <begin position="1057"/>
        <end position="1209"/>
    </location>
</feature>
<dbReference type="GO" id="GO:0016787">
    <property type="term" value="F:hydrolase activity"/>
    <property type="evidence" value="ECO:0007669"/>
    <property type="project" value="UniProtKB-KW"/>
</dbReference>
<dbReference type="Proteomes" id="UP001549921">
    <property type="component" value="Unassembled WGS sequence"/>
</dbReference>
<dbReference type="Pfam" id="PF00078">
    <property type="entry name" value="RVT_1"/>
    <property type="match status" value="1"/>
</dbReference>
<feature type="region of interest" description="Disordered" evidence="8">
    <location>
        <begin position="238"/>
        <end position="281"/>
    </location>
</feature>
<evidence type="ECO:0000256" key="7">
    <source>
        <dbReference type="ARBA" id="ARBA00022918"/>
    </source>
</evidence>
<dbReference type="PROSITE" id="PS50878">
    <property type="entry name" value="RT_POL"/>
    <property type="match status" value="1"/>
</dbReference>
<dbReference type="GO" id="GO:0004519">
    <property type="term" value="F:endonuclease activity"/>
    <property type="evidence" value="ECO:0007669"/>
    <property type="project" value="UniProtKB-KW"/>
</dbReference>
<organism evidence="11 12">
    <name type="scientific">Loxostege sticticalis</name>
    <name type="common">Beet webworm moth</name>
    <dbReference type="NCBI Taxonomy" id="481309"/>
    <lineage>
        <taxon>Eukaryota</taxon>
        <taxon>Metazoa</taxon>
        <taxon>Ecdysozoa</taxon>
        <taxon>Arthropoda</taxon>
        <taxon>Hexapoda</taxon>
        <taxon>Insecta</taxon>
        <taxon>Pterygota</taxon>
        <taxon>Neoptera</taxon>
        <taxon>Endopterygota</taxon>
        <taxon>Lepidoptera</taxon>
        <taxon>Glossata</taxon>
        <taxon>Ditrysia</taxon>
        <taxon>Pyraloidea</taxon>
        <taxon>Crambidae</taxon>
        <taxon>Pyraustinae</taxon>
        <taxon>Loxostege</taxon>
    </lineage>
</organism>
<dbReference type="Gene3D" id="3.10.10.10">
    <property type="entry name" value="HIV Type 1 Reverse Transcriptase, subunit A, domain 1"/>
    <property type="match status" value="1"/>
</dbReference>
<keyword evidence="7" id="KW-0695">RNA-directed DNA polymerase</keyword>
<dbReference type="Gene3D" id="1.10.340.70">
    <property type="match status" value="1"/>
</dbReference>
<dbReference type="FunFam" id="3.30.420.10:FF:000063">
    <property type="entry name" value="Retrovirus-related Pol polyprotein from transposon 297-like Protein"/>
    <property type="match status" value="1"/>
</dbReference>
<dbReference type="SUPFAM" id="SSF56672">
    <property type="entry name" value="DNA/RNA polymerases"/>
    <property type="match status" value="1"/>
</dbReference>
<evidence type="ECO:0000259" key="9">
    <source>
        <dbReference type="PROSITE" id="PS50878"/>
    </source>
</evidence>
<comment type="caution">
    <text evidence="11">The sequence shown here is derived from an EMBL/GenBank/DDBJ whole genome shotgun (WGS) entry which is preliminary data.</text>
</comment>
<dbReference type="InterPro" id="IPR036397">
    <property type="entry name" value="RNaseH_sf"/>
</dbReference>
<dbReference type="InterPro" id="IPR000477">
    <property type="entry name" value="RT_dom"/>
</dbReference>
<dbReference type="Gene3D" id="3.30.420.10">
    <property type="entry name" value="Ribonuclease H-like superfamily/Ribonuclease H"/>
    <property type="match status" value="1"/>
</dbReference>
<dbReference type="SMART" id="SM00343">
    <property type="entry name" value="ZnF_C2HC"/>
    <property type="match status" value="2"/>
</dbReference>
<accession>A0ABD0THL2</accession>
<sequence length="1417" mass="160363">MSVGQVREFDTKSGNWSNYVERIEMYFLVNKVSSELKLPTLISVMGEDAYDLLSTLASPSKPSELTYNRAVELLSAHLQPKPSILAERYKFRQRRQLHNETIADYVSELKKLSKYCEFSSSLDDNLRDQLVCGLKSEIIRQRLFAEDNLTYTRAVTLSLSLEAAERDASAVERNGIDSSEGVNKFGLGECVKCGDYRHQPADCIYKDFVCSWCREVGHLRRMCPKRNTRRMESNQWKRSLAEFGGSRDREPKSSSRGGRVISRGAGGRGRSAGRGRRGARRWDQDRARMYMLSERDDMDDNENVNETEEDISESMHQLSLSNYKPVCINIMVQNRLLNMEVDTGSALSCISKNVYKQLYSDLKLKPCCLQLKFYDGSATRPLGFIETLVSYNNVIKTLDLYVIDKGTTNLLGRQWLAELKIPIEIPRPKLSSHFLAEREPDSKCTINDILSRHKAVFDGTLGRYSGGTAELHVREGAVPIFHRARPLPFALRERVDAELDAMLRAGVIEPVDHSDWATPLVVVRKSDGNLRLCADYKVTLNRVLDVDRFPVPKMEDLFSNLSGNSFFTKLDLSQAYNQVVLSESSRKYTVINTHRGLFKYCRLVYGLSSSPGIFQKLMVNLFKNVPNVLIFYDDILIKNRDIQGHLQTIKEVLDILEKNGLKIKRNKCEFLAKEVRYLGFFIDRNGVRVDPDKVKAITNMPHPNNVTELKSFIGMVNFYGKFIQNLSMHLAPLYDLLKKGRHWKWGHEQNTAFIRVKGFLCSTSALAHFDMERETVLTVDASARGIGAVLAQRQPGRAAGERVVAYASRALTAHELHYSQIHKEALAIVFAVDKFHKYLYGRKFVLRTDHKPLVSIFGPNIGIPTAAASRLQRWAIKLSAYDFTIEYIRTDKNTADALSRLIESQKSEVVSTETDLPEQTYLHFSSEALLLDYNVLKKETRSDPILSRVLSYIVDGWPSDIEIKELKPYYNRKNELYCELGCILWGHRVVIPYSCRKKVITELHDPHMGIVKTKALARSYVWWPGIDEAVEAECRACSVCAAVADAPPAHAPRSWPWPSRPWSRLHMDFLGPIRGLTYLVIVDSCSKWIEAIHMKKTTAQAVISVLRNLWSKFGLPKQTVSDNGPPFSSSEFQNFLAHNGIEHIFSAPYHPASNGAAENAVKICKRVIKKAFVQNQDVDVALNRFLLAYRNTEHPSTGDSPARILQGRSLRMRFDNVKPDRESRVGARQARSEQCAGGAHRHFAQGAQVWYRDYRGSDKWLAGTVSKQLGNTDYCIKSSFGTEIHRHVDQLKQRFTSNKGNNFDGKMVNLDTVKSKLDVNKQSRKSMAIPMTSGEEPEQSADSINNKSIAESESPIKASETAAAVAPGDVVRVSSPSCQPSVSVERDDSEVGHDSSDCNRPRRIRKPPARYGFPEID</sequence>
<evidence type="ECO:0000259" key="10">
    <source>
        <dbReference type="PROSITE" id="PS50994"/>
    </source>
</evidence>
<dbReference type="Pfam" id="PF00665">
    <property type="entry name" value="rve"/>
    <property type="match status" value="1"/>
</dbReference>
<feature type="compositionally biased region" description="Low complexity" evidence="8">
    <location>
        <begin position="254"/>
        <end position="263"/>
    </location>
</feature>
<dbReference type="Pfam" id="PF17917">
    <property type="entry name" value="RT_RNaseH"/>
    <property type="match status" value="1"/>
</dbReference>
<dbReference type="Gene3D" id="3.30.70.270">
    <property type="match status" value="2"/>
</dbReference>
<dbReference type="FunFam" id="3.10.20.370:FF:000001">
    <property type="entry name" value="Retrovirus-related Pol polyprotein from transposon 17.6-like protein"/>
    <property type="match status" value="1"/>
</dbReference>
<dbReference type="PANTHER" id="PTHR37984:SF5">
    <property type="entry name" value="PROTEIN NYNRIN-LIKE"/>
    <property type="match status" value="1"/>
</dbReference>
<dbReference type="CDD" id="cd09274">
    <property type="entry name" value="RNase_HI_RT_Ty3"/>
    <property type="match status" value="1"/>
</dbReference>
<keyword evidence="5" id="KW-0255">Endonuclease</keyword>
<dbReference type="PROSITE" id="PS50994">
    <property type="entry name" value="INTEGRASE"/>
    <property type="match status" value="1"/>
</dbReference>
<evidence type="ECO:0000313" key="11">
    <source>
        <dbReference type="EMBL" id="KAL0848770.1"/>
    </source>
</evidence>
<evidence type="ECO:0000256" key="8">
    <source>
        <dbReference type="SAM" id="MobiDB-lite"/>
    </source>
</evidence>
<proteinExistence type="predicted"/>
<dbReference type="InterPro" id="IPR012337">
    <property type="entry name" value="RNaseH-like_sf"/>
</dbReference>
<dbReference type="SUPFAM" id="SSF53098">
    <property type="entry name" value="Ribonuclease H-like"/>
    <property type="match status" value="1"/>
</dbReference>
<evidence type="ECO:0000313" key="12">
    <source>
        <dbReference type="Proteomes" id="UP001549921"/>
    </source>
</evidence>
<dbReference type="InterPro" id="IPR041588">
    <property type="entry name" value="Integrase_H2C2"/>
</dbReference>
<gene>
    <name evidence="11" type="ORF">ABMA28_013201</name>
</gene>
<protein>
    <recommendedName>
        <fullName evidence="1">RNA-directed DNA polymerase</fullName>
        <ecNumber evidence="1">2.7.7.49</ecNumber>
    </recommendedName>
</protein>
<evidence type="ECO:0000256" key="1">
    <source>
        <dbReference type="ARBA" id="ARBA00012493"/>
    </source>
</evidence>